<dbReference type="Proteomes" id="UP001205486">
    <property type="component" value="Unassembled WGS sequence"/>
</dbReference>
<protein>
    <submittedName>
        <fullName evidence="1">Uncharacterized protein</fullName>
    </submittedName>
</protein>
<evidence type="ECO:0000313" key="2">
    <source>
        <dbReference type="Proteomes" id="UP001205486"/>
    </source>
</evidence>
<keyword evidence="2" id="KW-1185">Reference proteome</keyword>
<gene>
    <name evidence="1" type="ORF">J2S34_002198</name>
</gene>
<sequence length="82" mass="9231">MGITITKDNLFRPMRSRMETRADITDQAARDFIRAESEQRDANTARLRQARLENEAKCAAARPTVSPRHAKVAAHRGARSVI</sequence>
<comment type="caution">
    <text evidence="1">The sequence shown here is derived from an EMBL/GenBank/DDBJ whole genome shotgun (WGS) entry which is preliminary data.</text>
</comment>
<organism evidence="1 2">
    <name type="scientific">Nitrobacter winogradskyi</name>
    <name type="common">Nitrobacter agilis</name>
    <dbReference type="NCBI Taxonomy" id="913"/>
    <lineage>
        <taxon>Bacteria</taxon>
        <taxon>Pseudomonadati</taxon>
        <taxon>Pseudomonadota</taxon>
        <taxon>Alphaproteobacteria</taxon>
        <taxon>Hyphomicrobiales</taxon>
        <taxon>Nitrobacteraceae</taxon>
        <taxon>Nitrobacter</taxon>
    </lineage>
</organism>
<reference evidence="1" key="1">
    <citation type="submission" date="2022-03" db="EMBL/GenBank/DDBJ databases">
        <title>Interactions between chemoautotrophic and heterotrophic bacteria.</title>
        <authorList>
            <person name="Santoro A."/>
        </authorList>
    </citation>
    <scope>NUCLEOTIDE SEQUENCE</scope>
    <source>
        <strain evidence="1">Nb-106</strain>
    </source>
</reference>
<accession>A0ACC6AIT0</accession>
<dbReference type="EMBL" id="JALJZS010000002">
    <property type="protein sequence ID" value="MCP1999750.1"/>
    <property type="molecule type" value="Genomic_DNA"/>
</dbReference>
<proteinExistence type="predicted"/>
<evidence type="ECO:0000313" key="1">
    <source>
        <dbReference type="EMBL" id="MCP1999750.1"/>
    </source>
</evidence>
<name>A0ACC6AIT0_NITWI</name>